<proteinExistence type="predicted"/>
<reference evidence="1" key="2">
    <citation type="submission" date="2025-09" db="UniProtKB">
        <authorList>
            <consortium name="EnsemblPlants"/>
        </authorList>
    </citation>
    <scope>IDENTIFICATION</scope>
</reference>
<accession>A0ACD5V987</accession>
<evidence type="ECO:0000313" key="2">
    <source>
        <dbReference type="Proteomes" id="UP001732700"/>
    </source>
</evidence>
<organism evidence="1 2">
    <name type="scientific">Avena sativa</name>
    <name type="common">Oat</name>
    <dbReference type="NCBI Taxonomy" id="4498"/>
    <lineage>
        <taxon>Eukaryota</taxon>
        <taxon>Viridiplantae</taxon>
        <taxon>Streptophyta</taxon>
        <taxon>Embryophyta</taxon>
        <taxon>Tracheophyta</taxon>
        <taxon>Spermatophyta</taxon>
        <taxon>Magnoliopsida</taxon>
        <taxon>Liliopsida</taxon>
        <taxon>Poales</taxon>
        <taxon>Poaceae</taxon>
        <taxon>BOP clade</taxon>
        <taxon>Pooideae</taxon>
        <taxon>Poodae</taxon>
        <taxon>Poeae</taxon>
        <taxon>Poeae Chloroplast Group 1 (Aveneae type)</taxon>
        <taxon>Aveninae</taxon>
        <taxon>Avena</taxon>
    </lineage>
</organism>
<reference evidence="1" key="1">
    <citation type="submission" date="2021-05" db="EMBL/GenBank/DDBJ databases">
        <authorList>
            <person name="Scholz U."/>
            <person name="Mascher M."/>
            <person name="Fiebig A."/>
        </authorList>
    </citation>
    <scope>NUCLEOTIDE SEQUENCE [LARGE SCALE GENOMIC DNA]</scope>
</reference>
<protein>
    <submittedName>
        <fullName evidence="1">Uncharacterized protein</fullName>
    </submittedName>
</protein>
<sequence>MPASFVVTAAKWIFFTMKGLFKVDHATKLASVELWVVMTTLLLVVRFLIDFSGPFYSNAFPLAMVQIIELLNYNMVHYTLGLMQLSAARVNDFFQVWAVLMVTLQYSVKIGRPYGRSKRIPLLDLMSSFWAANLLRVQTVFLLKIPLWCIWSINAGRIIAYFLFSDRSVTRNRENTRLVCDYMMYEHTLSETTNTNSMTGYKYFVLGEDQQEKKLDLGKFRLKFDVEHTELVTLEKVWGLHDSGLLGKTTDPNNQLKDVCLSFALYKLLHRRFYNLPIYEAEHDKTKKLVFEGLLDEKDDYERVFRVTGVELSFLQDLYHSKHAQMFASGFPFHSLVLSLVLVAVTGYIAIPVRQIPHRIDPADLKRNGITRGVFITCFIVGLIIVKEMAEIMMYVFSQWTKVQMICMHIKCPRFGRCWLVVRAMRCMFRLIKKGKWKQKICQYNILISCHKLKVKMDRFFPTSINLETEVKKAILQSFKGLDKNPERLEAYFSNAFASKGDLMQQLEWSIDLEADTHRLLVWHIATCLCEINLSDDVTKELKTIWLKPRPFVNRSSAPEDVWEHYMTASSLSNYCGYLLMKALLPDNGLVVRRVFFSVRGETNRAIPIFGTLFDIFESLMKKAGLNEEADEEEPVTMGDDTILTEKFDWTEDDGEHYEADALVNEEDPENVIKGDDDDEDTDTIIKMGTRLGKQLMDMYQADKVGLWEDLAKFWTGFLLHLAANTGANFVTIIIIWLCFEFITLVHIKSQVNQVQRR</sequence>
<dbReference type="Proteomes" id="UP001732700">
    <property type="component" value="Chromosome 2D"/>
</dbReference>
<name>A0ACD5V987_AVESA</name>
<evidence type="ECO:0000313" key="1">
    <source>
        <dbReference type="EnsemblPlants" id="AVESA.00010b.r2.2DG0387690.1.CDS"/>
    </source>
</evidence>
<keyword evidence="2" id="KW-1185">Reference proteome</keyword>
<dbReference type="EnsemblPlants" id="AVESA.00010b.r2.2DG0387690.1">
    <property type="protein sequence ID" value="AVESA.00010b.r2.2DG0387690.1.CDS"/>
    <property type="gene ID" value="AVESA.00010b.r2.2DG0387690"/>
</dbReference>